<protein>
    <submittedName>
        <fullName evidence="7">LysR family transcriptional regulator</fullName>
    </submittedName>
</protein>
<dbReference type="OrthoDB" id="3181812at2"/>
<evidence type="ECO:0000256" key="4">
    <source>
        <dbReference type="ARBA" id="ARBA00023163"/>
    </source>
</evidence>
<keyword evidence="4" id="KW-0804">Transcription</keyword>
<dbReference type="InterPro" id="IPR050950">
    <property type="entry name" value="HTH-type_LysR_regulators"/>
</dbReference>
<sequence length="293" mass="30595">MELRQLEYFVAVVEEASFTKAAARVFVTQPCVSAQVRRLERELGQDLLDRGGRSVRTTEAGAAALPHARAVLAAIDGLRGAVEDLSGLVRGQVVLGSVPSSPSLRLPDLIAEFSEKYPAVEISLVEGTTDRLVESVRSGRVDVAIIGISAEPPAGLDTAVIADEPLIGAVGHDHPLAPSAAIAVEEIEGHALICLPEGSGLRAAADAAWAAAGVKPRVAFEAGDPRVLAQLAARGLGVAILPERFVLSRPEELHPVEIHSPHLRAGLALARRSGGRISPAADVLLAHARNMLG</sequence>
<dbReference type="InterPro" id="IPR036388">
    <property type="entry name" value="WH-like_DNA-bd_sf"/>
</dbReference>
<dbReference type="InterPro" id="IPR036390">
    <property type="entry name" value="WH_DNA-bd_sf"/>
</dbReference>
<dbReference type="Pfam" id="PF00126">
    <property type="entry name" value="HTH_1"/>
    <property type="match status" value="1"/>
</dbReference>
<dbReference type="EMBL" id="VJYK02000006">
    <property type="protein sequence ID" value="MQS00546.1"/>
    <property type="molecule type" value="Genomic_DNA"/>
</dbReference>
<dbReference type="PANTHER" id="PTHR30419">
    <property type="entry name" value="HTH-TYPE TRANSCRIPTIONAL REGULATOR YBHD"/>
    <property type="match status" value="1"/>
</dbReference>
<dbReference type="PRINTS" id="PR00039">
    <property type="entry name" value="HTHLYSR"/>
</dbReference>
<gene>
    <name evidence="7" type="ORF">FNX44_001345</name>
    <name evidence="6" type="ORF">H3147_04540</name>
</gene>
<evidence type="ECO:0000313" key="6">
    <source>
        <dbReference type="EMBL" id="MBB1258097.1"/>
    </source>
</evidence>
<reference evidence="7 8" key="1">
    <citation type="submission" date="2019-10" db="EMBL/GenBank/DDBJ databases">
        <title>Streptomyces sp. nov., a novel actinobacterium isolated from alkaline environment.</title>
        <authorList>
            <person name="Golinska P."/>
        </authorList>
    </citation>
    <scope>NUCLEOTIDE SEQUENCE [LARGE SCALE GENOMIC DNA]</scope>
    <source>
        <strain evidence="7 8">OF1</strain>
    </source>
</reference>
<comment type="caution">
    <text evidence="7">The sequence shown here is derived from an EMBL/GenBank/DDBJ whole genome shotgun (WGS) entry which is preliminary data.</text>
</comment>
<feature type="domain" description="HTH lysR-type" evidence="5">
    <location>
        <begin position="1"/>
        <end position="58"/>
    </location>
</feature>
<keyword evidence="3" id="KW-0238">DNA-binding</keyword>
<reference evidence="9" key="2">
    <citation type="submission" date="2020-05" db="EMBL/GenBank/DDBJ databases">
        <title>Classification of alakaliphilic streptomycetes isolated from an alkaline soil next to Lonar Crater, India and a proposal for the recognition of Streptomyces alkaliterrae sp. nov.</title>
        <authorList>
            <person name="Golinska P."/>
        </authorList>
    </citation>
    <scope>NUCLEOTIDE SEQUENCE [LARGE SCALE GENOMIC DNA]</scope>
    <source>
        <strain evidence="9">OF8</strain>
    </source>
</reference>
<dbReference type="GO" id="GO:0003677">
    <property type="term" value="F:DNA binding"/>
    <property type="evidence" value="ECO:0007669"/>
    <property type="project" value="UniProtKB-KW"/>
</dbReference>
<evidence type="ECO:0000256" key="2">
    <source>
        <dbReference type="ARBA" id="ARBA00023015"/>
    </source>
</evidence>
<keyword evidence="8" id="KW-1185">Reference proteome</keyword>
<dbReference type="Proteomes" id="UP000320857">
    <property type="component" value="Unassembled WGS sequence"/>
</dbReference>
<name>A0A5P0YJQ9_9ACTN</name>
<dbReference type="Gene3D" id="3.40.190.290">
    <property type="match status" value="1"/>
</dbReference>
<dbReference type="Gene3D" id="1.10.10.10">
    <property type="entry name" value="Winged helix-like DNA-binding domain superfamily/Winged helix DNA-binding domain"/>
    <property type="match status" value="1"/>
</dbReference>
<dbReference type="Pfam" id="PF03466">
    <property type="entry name" value="LysR_substrate"/>
    <property type="match status" value="1"/>
</dbReference>
<dbReference type="EMBL" id="JABJXA010000016">
    <property type="protein sequence ID" value="MBB1258097.1"/>
    <property type="molecule type" value="Genomic_DNA"/>
</dbReference>
<evidence type="ECO:0000313" key="8">
    <source>
        <dbReference type="Proteomes" id="UP000320857"/>
    </source>
</evidence>
<dbReference type="PROSITE" id="PS50931">
    <property type="entry name" value="HTH_LYSR"/>
    <property type="match status" value="1"/>
</dbReference>
<dbReference type="GO" id="GO:0005829">
    <property type="term" value="C:cytosol"/>
    <property type="evidence" value="ECO:0007669"/>
    <property type="project" value="TreeGrafter"/>
</dbReference>
<evidence type="ECO:0000259" key="5">
    <source>
        <dbReference type="PROSITE" id="PS50931"/>
    </source>
</evidence>
<evidence type="ECO:0000313" key="9">
    <source>
        <dbReference type="Proteomes" id="UP000517765"/>
    </source>
</evidence>
<dbReference type="InterPro" id="IPR005119">
    <property type="entry name" value="LysR_subst-bd"/>
</dbReference>
<dbReference type="SUPFAM" id="SSF53850">
    <property type="entry name" value="Periplasmic binding protein-like II"/>
    <property type="match status" value="1"/>
</dbReference>
<dbReference type="FunFam" id="1.10.10.10:FF:000001">
    <property type="entry name" value="LysR family transcriptional regulator"/>
    <property type="match status" value="1"/>
</dbReference>
<dbReference type="AlphaFoldDB" id="A0A5P0YJQ9"/>
<dbReference type="Proteomes" id="UP000517765">
    <property type="component" value="Unassembled WGS sequence"/>
</dbReference>
<organism evidence="7 8">
    <name type="scientific">Streptomyces alkaliterrae</name>
    <dbReference type="NCBI Taxonomy" id="2213162"/>
    <lineage>
        <taxon>Bacteria</taxon>
        <taxon>Bacillati</taxon>
        <taxon>Actinomycetota</taxon>
        <taxon>Actinomycetes</taxon>
        <taxon>Kitasatosporales</taxon>
        <taxon>Streptomycetaceae</taxon>
        <taxon>Streptomyces</taxon>
    </lineage>
</organism>
<proteinExistence type="inferred from homology"/>
<dbReference type="GO" id="GO:0003700">
    <property type="term" value="F:DNA-binding transcription factor activity"/>
    <property type="evidence" value="ECO:0007669"/>
    <property type="project" value="InterPro"/>
</dbReference>
<evidence type="ECO:0000256" key="3">
    <source>
        <dbReference type="ARBA" id="ARBA00023125"/>
    </source>
</evidence>
<dbReference type="InterPro" id="IPR000847">
    <property type="entry name" value="LysR_HTH_N"/>
</dbReference>
<dbReference type="SUPFAM" id="SSF46785">
    <property type="entry name" value="Winged helix' DNA-binding domain"/>
    <property type="match status" value="1"/>
</dbReference>
<accession>A0A5P0YJQ9</accession>
<comment type="similarity">
    <text evidence="1">Belongs to the LysR transcriptional regulatory family.</text>
</comment>
<dbReference type="RefSeq" id="WP_143646028.1">
    <property type="nucleotide sequence ID" value="NZ_JABJXA010000016.1"/>
</dbReference>
<reference evidence="6" key="3">
    <citation type="journal article" name="Syst. Appl. Microbiol.">
        <title>Streptomyces alkaliterrae sp. nov., isolated from an alkaline soil, and emended descriptions of Streptomyces alkaliphilus, Streptomyces calidiresistens and Streptomyces durbertensis.</title>
        <authorList>
            <person name="Swiecimska M."/>
            <person name="Golinska P."/>
            <person name="Nouioui I."/>
            <person name="Wypij M."/>
            <person name="Rai M."/>
            <person name="Sangal V."/>
            <person name="Goodfellow M."/>
        </authorList>
    </citation>
    <scope>NUCLEOTIDE SEQUENCE</scope>
    <source>
        <strain evidence="6">OF8</strain>
    </source>
</reference>
<evidence type="ECO:0000313" key="7">
    <source>
        <dbReference type="EMBL" id="MQS00546.1"/>
    </source>
</evidence>
<evidence type="ECO:0000256" key="1">
    <source>
        <dbReference type="ARBA" id="ARBA00009437"/>
    </source>
</evidence>
<keyword evidence="2" id="KW-0805">Transcription regulation</keyword>